<reference evidence="9" key="2">
    <citation type="submission" date="2025-08" db="UniProtKB">
        <authorList>
            <consortium name="Ensembl"/>
        </authorList>
    </citation>
    <scope>IDENTIFICATION</scope>
</reference>
<evidence type="ECO:0000256" key="5">
    <source>
        <dbReference type="ARBA" id="ARBA00022968"/>
    </source>
</evidence>
<reference evidence="9 10" key="1">
    <citation type="journal article" date="2011" name="Genome Biol. Evol.">
        <title>Integration of the genetic map and genome assembly of fugu facilitates insights into distinct features of genome evolution in teleosts and mammals.</title>
        <authorList>
            <person name="Kai W."/>
            <person name="Kikuchi K."/>
            <person name="Tohari S."/>
            <person name="Chew A.K."/>
            <person name="Tay A."/>
            <person name="Fujiwara A."/>
            <person name="Hosoya S."/>
            <person name="Suetake H."/>
            <person name="Naruse K."/>
            <person name="Brenner S."/>
            <person name="Suzuki Y."/>
            <person name="Venkatesh B."/>
        </authorList>
    </citation>
    <scope>NUCLEOTIDE SEQUENCE [LARGE SCALE GENOMIC DNA]</scope>
</reference>
<dbReference type="PANTHER" id="PTHR13572">
    <property type="entry name" value="ENDO-ALPHA-1,2-MANNOSIDASE"/>
    <property type="match status" value="1"/>
</dbReference>
<evidence type="ECO:0000256" key="8">
    <source>
        <dbReference type="ARBA" id="ARBA00023136"/>
    </source>
</evidence>
<keyword evidence="4" id="KW-0378">Hydrolase</keyword>
<keyword evidence="8" id="KW-0472">Membrane</keyword>
<keyword evidence="7" id="KW-0333">Golgi apparatus</keyword>
<sequence>MILQYSYNTLYLSSFLRGKHMPPEDIGSSFYPKLSLYSWRGPSVREVHMKQIAGSVLVLSWYPPGLAEDNREISEDLVSSILDAAYRHNLKVNLRCRSTLSGWNSKQIGQWFQSILFIEPNCNLAE</sequence>
<organism evidence="9 10">
    <name type="scientific">Takifugu rubripes</name>
    <name type="common">Japanese pufferfish</name>
    <name type="synonym">Fugu rubripes</name>
    <dbReference type="NCBI Taxonomy" id="31033"/>
    <lineage>
        <taxon>Eukaryota</taxon>
        <taxon>Metazoa</taxon>
        <taxon>Chordata</taxon>
        <taxon>Craniata</taxon>
        <taxon>Vertebrata</taxon>
        <taxon>Euteleostomi</taxon>
        <taxon>Actinopterygii</taxon>
        <taxon>Neopterygii</taxon>
        <taxon>Teleostei</taxon>
        <taxon>Neoteleostei</taxon>
        <taxon>Acanthomorphata</taxon>
        <taxon>Eupercaria</taxon>
        <taxon>Tetraodontiformes</taxon>
        <taxon>Tetradontoidea</taxon>
        <taxon>Tetraodontidae</taxon>
        <taxon>Takifugu</taxon>
    </lineage>
</organism>
<comment type="subcellular location">
    <subcellularLocation>
        <location evidence="1">Golgi apparatus membrane</location>
        <topology evidence="1">Single-pass type II membrane protein</topology>
    </subcellularLocation>
</comment>
<dbReference type="Gene3D" id="3.20.20.80">
    <property type="entry name" value="Glycosidases"/>
    <property type="match status" value="1"/>
</dbReference>
<proteinExistence type="inferred from homology"/>
<dbReference type="InterPro" id="IPR026071">
    <property type="entry name" value="Glyco_Hydrolase_99"/>
</dbReference>
<dbReference type="AlphaFoldDB" id="A0A674NEV9"/>
<dbReference type="GeneTree" id="ENSGT00390000016054"/>
<keyword evidence="10" id="KW-1185">Reference proteome</keyword>
<dbReference type="Ensembl" id="ENSTRUT00000090024.1">
    <property type="protein sequence ID" value="ENSTRUP00000072245.1"/>
    <property type="gene ID" value="ENSTRUG00000032845.1"/>
</dbReference>
<dbReference type="GO" id="GO:0000139">
    <property type="term" value="C:Golgi membrane"/>
    <property type="evidence" value="ECO:0007669"/>
    <property type="project" value="UniProtKB-SubCell"/>
</dbReference>
<name>A0A674NEV9_TAKRU</name>
<evidence type="ECO:0000256" key="7">
    <source>
        <dbReference type="ARBA" id="ARBA00023034"/>
    </source>
</evidence>
<evidence type="ECO:0000256" key="6">
    <source>
        <dbReference type="ARBA" id="ARBA00022989"/>
    </source>
</evidence>
<evidence type="ECO:0000256" key="2">
    <source>
        <dbReference type="ARBA" id="ARBA00009559"/>
    </source>
</evidence>
<evidence type="ECO:0000313" key="10">
    <source>
        <dbReference type="Proteomes" id="UP000005226"/>
    </source>
</evidence>
<evidence type="ECO:0000256" key="3">
    <source>
        <dbReference type="ARBA" id="ARBA00022692"/>
    </source>
</evidence>
<comment type="similarity">
    <text evidence="2">Belongs to the glycosyl hydrolase 99 family.</text>
</comment>
<dbReference type="InParanoid" id="A0A674NEV9"/>
<reference evidence="9" key="3">
    <citation type="submission" date="2025-09" db="UniProtKB">
        <authorList>
            <consortium name="Ensembl"/>
        </authorList>
    </citation>
    <scope>IDENTIFICATION</scope>
</reference>
<protein>
    <submittedName>
        <fullName evidence="9">Uncharacterized protein</fullName>
    </submittedName>
</protein>
<accession>A0A674NEV9</accession>
<evidence type="ECO:0000313" key="9">
    <source>
        <dbReference type="Ensembl" id="ENSTRUP00000072245.1"/>
    </source>
</evidence>
<evidence type="ECO:0000256" key="1">
    <source>
        <dbReference type="ARBA" id="ARBA00004323"/>
    </source>
</evidence>
<dbReference type="GO" id="GO:0004559">
    <property type="term" value="F:alpha-mannosidase activity"/>
    <property type="evidence" value="ECO:0007669"/>
    <property type="project" value="TreeGrafter"/>
</dbReference>
<dbReference type="PANTHER" id="PTHR13572:SF2">
    <property type="entry name" value="GLYCOPROTEIN ENDO-ALPHA-1,2-MANNOSIDASE-LIKE PROTEIN"/>
    <property type="match status" value="1"/>
</dbReference>
<dbReference type="Pfam" id="PF16317">
    <property type="entry name" value="Glyco_hydro_99"/>
    <property type="match status" value="1"/>
</dbReference>
<keyword evidence="5" id="KW-0735">Signal-anchor</keyword>
<keyword evidence="6" id="KW-1133">Transmembrane helix</keyword>
<evidence type="ECO:0000256" key="4">
    <source>
        <dbReference type="ARBA" id="ARBA00022801"/>
    </source>
</evidence>
<dbReference type="Proteomes" id="UP000005226">
    <property type="component" value="Chromosome 7"/>
</dbReference>
<keyword evidence="3" id="KW-0812">Transmembrane</keyword>